<dbReference type="Pfam" id="PF14154">
    <property type="entry name" value="DUF4306"/>
    <property type="match status" value="1"/>
</dbReference>
<proteinExistence type="predicted"/>
<gene>
    <name evidence="2" type="ORF">FBF83_06030</name>
</gene>
<dbReference type="Proteomes" id="UP000310541">
    <property type="component" value="Unassembled WGS sequence"/>
</dbReference>
<name>A0A4U1MLH3_9BACL</name>
<dbReference type="RefSeq" id="WP_136946190.1">
    <property type="nucleotide sequence ID" value="NZ_SWFM01000001.1"/>
</dbReference>
<feature type="transmembrane region" description="Helical" evidence="1">
    <location>
        <begin position="71"/>
        <end position="91"/>
    </location>
</feature>
<reference evidence="2 3" key="1">
    <citation type="submission" date="2019-04" db="EMBL/GenBank/DDBJ databases">
        <title>Genome sequence of Bacillus hwajinpoensis strain Y2.</title>
        <authorList>
            <person name="Fair J.L."/>
            <person name="Maclea K.S."/>
        </authorList>
    </citation>
    <scope>NUCLEOTIDE SEQUENCE [LARGE SCALE GENOMIC DNA]</scope>
    <source>
        <strain evidence="2 3">Y2</strain>
    </source>
</reference>
<dbReference type="InterPro" id="IPR025440">
    <property type="entry name" value="DUF4306"/>
</dbReference>
<organism evidence="2 3">
    <name type="scientific">Guptibacillus hwajinpoensis</name>
    <dbReference type="NCBI Taxonomy" id="208199"/>
    <lineage>
        <taxon>Bacteria</taxon>
        <taxon>Bacillati</taxon>
        <taxon>Bacillota</taxon>
        <taxon>Bacilli</taxon>
        <taxon>Bacillales</taxon>
        <taxon>Guptibacillaceae</taxon>
        <taxon>Guptibacillus</taxon>
    </lineage>
</organism>
<evidence type="ECO:0000313" key="3">
    <source>
        <dbReference type="Proteomes" id="UP000310541"/>
    </source>
</evidence>
<protein>
    <submittedName>
        <fullName evidence="2">DUF4306 domain-containing protein</fullName>
    </submittedName>
</protein>
<feature type="transmembrane region" description="Helical" evidence="1">
    <location>
        <begin position="7"/>
        <end position="24"/>
    </location>
</feature>
<dbReference type="EMBL" id="SWFM01000001">
    <property type="protein sequence ID" value="TKD72339.1"/>
    <property type="molecule type" value="Genomic_DNA"/>
</dbReference>
<evidence type="ECO:0000256" key="1">
    <source>
        <dbReference type="SAM" id="Phobius"/>
    </source>
</evidence>
<comment type="caution">
    <text evidence="2">The sequence shown here is derived from an EMBL/GenBank/DDBJ whole genome shotgun (WGS) entry which is preliminary data.</text>
</comment>
<sequence>MKKRGFFKLGMLLSLFTVFCYSYWEMSWKASLLPAHPDWKSHLIFTPRSISASKDIYEIDMFLYAFKVAPLITSLCFLTLFAIILILIQFVKKQLVHVGKSNVTSS</sequence>
<evidence type="ECO:0000313" key="2">
    <source>
        <dbReference type="EMBL" id="TKD72339.1"/>
    </source>
</evidence>
<dbReference type="OrthoDB" id="2843354at2"/>
<keyword evidence="1" id="KW-1133">Transmembrane helix</keyword>
<keyword evidence="1" id="KW-0472">Membrane</keyword>
<accession>A0A4U1MLH3</accession>
<dbReference type="AlphaFoldDB" id="A0A4U1MLH3"/>
<keyword evidence="1" id="KW-0812">Transmembrane</keyword>